<dbReference type="GO" id="GO:0007166">
    <property type="term" value="P:cell surface receptor signaling pathway"/>
    <property type="evidence" value="ECO:0007669"/>
    <property type="project" value="InterPro"/>
</dbReference>
<dbReference type="EMBL" id="JARJCW010000015">
    <property type="protein sequence ID" value="KAJ7216416.1"/>
    <property type="molecule type" value="Genomic_DNA"/>
</dbReference>
<sequence>MPPKPTTTLQPLSTTDSILQNAIVASDALRKISDSSSGSVPFLQSISAVSFAIFSVVQAVKVNKEQYVRMVEQIQTLLWAIAEICYKSKIGAVLPLSIVNNIGNFARTLQKILTCAEDQLKMGKVKRFFRQAEHAQQLEACKTELEHSLQVISVQHGIGTLATLADLKIEETARREQLLELASSFAATATASSETYSLYGGDSVASSSSSLSMLPPSPKIFHGRESELKALVSMFLQPSARGVILGPGGIGKTSLATAVMHDPDIVAKYTQRYFVPCDSALTPAALLSLVASHLRLNQPESRVTPKLVIRHLSAAGPAVLLVFDNFETAWEPPASREKIEDLLSLLTNIAHLALLASPSGSHVTMRGAERPSKVRWTRPFLVPLTPLTYEAARKTFFDIADEDHDNVSIQKLLRLTDNVPLAVNLIANLASFEGSETVLLRWKDESTTLLSEGQDRRSNLDMSIMLSLSSPRIQSVPGAQELLGVLSLLPDGLTAADLAEISFPTSIPETQKCRAALIRTSVTYRDQEERLKVLVPIREYVLKYHRPAMSLVRPVRAYLNDVLMLWKSYRQISAPDCIPRVTAHLGNFNSVLDWGLRYDDDDVSGTIKSILNLDSFARATNREVTNLLDRVHDFVERCGDPRLTGDYTTMLFEKHLHRGIPDFHKLEIKGIESFKLANDPVGEVQLYNVLGSYYLMRVRDNDKALGYYRRALQLATKIRDANGETKAWMHLAEVDSNRGNYRLSVKYAQRAQQATKPNGHLIAEAHCIEVEARSLTALGDFKRAAEQLTRARMLAGLCRMRWGSLDISLMNAQGDIHFFKSEYEEVRTVQVQILEKTSEHNPIEYALAHLNIARVNSAVGADEPIVRKNLDTARTTFTQVEFPLGIDLCDIAEADLQLRLGRTAEPCQCYRRCLSSYLAEPEFAILCLNKLADPAFCLHDLPTTFGYALALLGVGRKSQNMLAIHTSLRCLGDIFSVQGDEDTAVSLFTLALEGFMAMDVHRSRADCLVRLGESALRRGNVAKAEAAWTEAWPLYERSSQGKTLGIVDEKLASLRTSY</sequence>
<organism evidence="1 2">
    <name type="scientific">Mycena pura</name>
    <dbReference type="NCBI Taxonomy" id="153505"/>
    <lineage>
        <taxon>Eukaryota</taxon>
        <taxon>Fungi</taxon>
        <taxon>Dikarya</taxon>
        <taxon>Basidiomycota</taxon>
        <taxon>Agaricomycotina</taxon>
        <taxon>Agaricomycetes</taxon>
        <taxon>Agaricomycetidae</taxon>
        <taxon>Agaricales</taxon>
        <taxon>Marasmiineae</taxon>
        <taxon>Mycenaceae</taxon>
        <taxon>Mycena</taxon>
    </lineage>
</organism>
<dbReference type="SUPFAM" id="SSF48452">
    <property type="entry name" value="TPR-like"/>
    <property type="match status" value="2"/>
</dbReference>
<dbReference type="PANTHER" id="PTHR47691">
    <property type="entry name" value="REGULATOR-RELATED"/>
    <property type="match status" value="1"/>
</dbReference>
<dbReference type="InterPro" id="IPR059179">
    <property type="entry name" value="MLKL-like_MCAfunc"/>
</dbReference>
<dbReference type="SUPFAM" id="SSF52540">
    <property type="entry name" value="P-loop containing nucleoside triphosphate hydrolases"/>
    <property type="match status" value="1"/>
</dbReference>
<dbReference type="InterPro" id="IPR027417">
    <property type="entry name" value="P-loop_NTPase"/>
</dbReference>
<keyword evidence="2" id="KW-1185">Reference proteome</keyword>
<name>A0AAD6YE68_9AGAR</name>
<dbReference type="InterPro" id="IPR011990">
    <property type="entry name" value="TPR-like_helical_dom_sf"/>
</dbReference>
<dbReference type="InterPro" id="IPR036537">
    <property type="entry name" value="Adaptor_Cbl_N_dom_sf"/>
</dbReference>
<comment type="caution">
    <text evidence="1">The sequence shown here is derived from an EMBL/GenBank/DDBJ whole genome shotgun (WGS) entry which is preliminary data.</text>
</comment>
<dbReference type="Gene3D" id="1.25.40.10">
    <property type="entry name" value="Tetratricopeptide repeat domain"/>
    <property type="match status" value="2"/>
</dbReference>
<protein>
    <recommendedName>
        <fullName evidence="3">AAA+ ATPase domain-containing protein</fullName>
    </recommendedName>
</protein>
<dbReference type="PANTHER" id="PTHR47691:SF3">
    <property type="entry name" value="HTH-TYPE TRANSCRIPTIONAL REGULATOR RV0890C-RELATED"/>
    <property type="match status" value="1"/>
</dbReference>
<dbReference type="CDD" id="cd21037">
    <property type="entry name" value="MLKL_NTD"/>
    <property type="match status" value="1"/>
</dbReference>
<dbReference type="Gene3D" id="1.20.930.20">
    <property type="entry name" value="Adaptor protein Cbl, N-terminal domain"/>
    <property type="match status" value="1"/>
</dbReference>
<dbReference type="Gene3D" id="3.40.50.300">
    <property type="entry name" value="P-loop containing nucleotide triphosphate hydrolases"/>
    <property type="match status" value="1"/>
</dbReference>
<reference evidence="1" key="1">
    <citation type="submission" date="2023-03" db="EMBL/GenBank/DDBJ databases">
        <title>Massive genome expansion in bonnet fungi (Mycena s.s.) driven by repeated elements and novel gene families across ecological guilds.</title>
        <authorList>
            <consortium name="Lawrence Berkeley National Laboratory"/>
            <person name="Harder C.B."/>
            <person name="Miyauchi S."/>
            <person name="Viragh M."/>
            <person name="Kuo A."/>
            <person name="Thoen E."/>
            <person name="Andreopoulos B."/>
            <person name="Lu D."/>
            <person name="Skrede I."/>
            <person name="Drula E."/>
            <person name="Henrissat B."/>
            <person name="Morin E."/>
            <person name="Kohler A."/>
            <person name="Barry K."/>
            <person name="LaButti K."/>
            <person name="Morin E."/>
            <person name="Salamov A."/>
            <person name="Lipzen A."/>
            <person name="Mereny Z."/>
            <person name="Hegedus B."/>
            <person name="Baldrian P."/>
            <person name="Stursova M."/>
            <person name="Weitz H."/>
            <person name="Taylor A."/>
            <person name="Grigoriev I.V."/>
            <person name="Nagy L.G."/>
            <person name="Martin F."/>
            <person name="Kauserud H."/>
        </authorList>
    </citation>
    <scope>NUCLEOTIDE SEQUENCE</scope>
    <source>
        <strain evidence="1">9144</strain>
    </source>
</reference>
<gene>
    <name evidence="1" type="ORF">GGX14DRAFT_604681</name>
</gene>
<accession>A0AAD6YE68</accession>
<dbReference type="AlphaFoldDB" id="A0AAD6YE68"/>
<proteinExistence type="predicted"/>
<evidence type="ECO:0000313" key="1">
    <source>
        <dbReference type="EMBL" id="KAJ7216416.1"/>
    </source>
</evidence>
<evidence type="ECO:0008006" key="3">
    <source>
        <dbReference type="Google" id="ProtNLM"/>
    </source>
</evidence>
<dbReference type="Proteomes" id="UP001219525">
    <property type="component" value="Unassembled WGS sequence"/>
</dbReference>
<evidence type="ECO:0000313" key="2">
    <source>
        <dbReference type="Proteomes" id="UP001219525"/>
    </source>
</evidence>